<evidence type="ECO:0000313" key="1">
    <source>
        <dbReference type="EMBL" id="PVU96032.1"/>
    </source>
</evidence>
<organism evidence="1 2">
    <name type="scientific">Smittium simulii</name>
    <dbReference type="NCBI Taxonomy" id="133385"/>
    <lineage>
        <taxon>Eukaryota</taxon>
        <taxon>Fungi</taxon>
        <taxon>Fungi incertae sedis</taxon>
        <taxon>Zoopagomycota</taxon>
        <taxon>Kickxellomycotina</taxon>
        <taxon>Harpellomycetes</taxon>
        <taxon>Harpellales</taxon>
        <taxon>Legeriomycetaceae</taxon>
        <taxon>Smittium</taxon>
    </lineage>
</organism>
<evidence type="ECO:0000313" key="2">
    <source>
        <dbReference type="Proteomes" id="UP000245383"/>
    </source>
</evidence>
<dbReference type="EMBL" id="MBFR01000042">
    <property type="protein sequence ID" value="PVU96032.1"/>
    <property type="molecule type" value="Genomic_DNA"/>
</dbReference>
<keyword evidence="2" id="KW-1185">Reference proteome</keyword>
<gene>
    <name evidence="1" type="ORF">BB561_001431</name>
</gene>
<reference evidence="1 2" key="1">
    <citation type="journal article" date="2018" name="MBio">
        <title>Comparative Genomics Reveals the Core Gene Toolbox for the Fungus-Insect Symbiosis.</title>
        <authorList>
            <person name="Wang Y."/>
            <person name="Stata M."/>
            <person name="Wang W."/>
            <person name="Stajich J.E."/>
            <person name="White M.M."/>
            <person name="Moncalvo J.M."/>
        </authorList>
    </citation>
    <scope>NUCLEOTIDE SEQUENCE [LARGE SCALE GENOMIC DNA]</scope>
    <source>
        <strain evidence="1 2">SWE-8-4</strain>
    </source>
</reference>
<protein>
    <submittedName>
        <fullName evidence="1">Uncharacterized protein</fullName>
    </submittedName>
</protein>
<proteinExistence type="predicted"/>
<accession>A0A2T9YUL7</accession>
<dbReference type="AlphaFoldDB" id="A0A2T9YUL7"/>
<comment type="caution">
    <text evidence="1">The sequence shown here is derived from an EMBL/GenBank/DDBJ whole genome shotgun (WGS) entry which is preliminary data.</text>
</comment>
<name>A0A2T9YUL7_9FUNG</name>
<dbReference type="Proteomes" id="UP000245383">
    <property type="component" value="Unassembled WGS sequence"/>
</dbReference>
<sequence length="195" mass="22250">MENNIDTKTDKKGLGNENNIKSKTEMNFKNSEKTILKIDLYGIVSYVDNCNSDQNAQQKNNLDMNYNFGYNSDIQQTANSFCSSGLKDDISDQIEKLAPYSKNSQYLKSIIYQYHALIDVLKIRDCLTRSDDIENYLYSSKIIDYINSMNSFNQNGELMDKHVADSNINVFENCSLPLPVATVDRMSKSIALLFL</sequence>